<dbReference type="RefSeq" id="WP_173179378.1">
    <property type="nucleotide sequence ID" value="NZ_AP021876.1"/>
</dbReference>
<evidence type="ECO:0000256" key="2">
    <source>
        <dbReference type="ARBA" id="ARBA00023276"/>
    </source>
</evidence>
<dbReference type="SUPFAM" id="SSF110296">
    <property type="entry name" value="Oligoxyloglucan reducing end-specific cellobiohydrolase"/>
    <property type="match status" value="1"/>
</dbReference>
<dbReference type="KEGG" id="dov:DSCO28_26090"/>
<evidence type="ECO:0000256" key="3">
    <source>
        <dbReference type="SAM" id="SignalP"/>
    </source>
</evidence>
<feature type="signal peptide" evidence="3">
    <location>
        <begin position="1"/>
        <end position="32"/>
    </location>
</feature>
<dbReference type="InterPro" id="IPR015943">
    <property type="entry name" value="WD40/YVTN_repeat-like_dom_sf"/>
</dbReference>
<dbReference type="Pfam" id="PF14870">
    <property type="entry name" value="PSII_BNR"/>
    <property type="match status" value="2"/>
</dbReference>
<dbReference type="InterPro" id="IPR028203">
    <property type="entry name" value="PSII_CF48-like_dom"/>
</dbReference>
<feature type="domain" description="Photosynthesis system II assembly factor Ycf48/Hcf136-like" evidence="4">
    <location>
        <begin position="174"/>
        <end position="297"/>
    </location>
</feature>
<reference evidence="5 6" key="1">
    <citation type="submission" date="2019-11" db="EMBL/GenBank/DDBJ databases">
        <title>Comparative genomics of hydrocarbon-degrading Desulfosarcina strains.</title>
        <authorList>
            <person name="Watanabe M."/>
            <person name="Kojima H."/>
            <person name="Fukui M."/>
        </authorList>
    </citation>
    <scope>NUCLEOTIDE SEQUENCE [LARGE SCALE GENOMIC DNA]</scope>
    <source>
        <strain evidence="5 6">28bB2T</strain>
    </source>
</reference>
<keyword evidence="2" id="KW-0604">Photosystem II</keyword>
<dbReference type="Proteomes" id="UP000425960">
    <property type="component" value="Chromosome"/>
</dbReference>
<evidence type="ECO:0000256" key="1">
    <source>
        <dbReference type="ARBA" id="ARBA00022531"/>
    </source>
</evidence>
<gene>
    <name evidence="5" type="ORF">DSCO28_26090</name>
</gene>
<dbReference type="EMBL" id="AP021876">
    <property type="protein sequence ID" value="BBO82043.1"/>
    <property type="molecule type" value="Genomic_DNA"/>
</dbReference>
<dbReference type="PANTHER" id="PTHR47199:SF2">
    <property type="entry name" value="PHOTOSYSTEM II STABILITY_ASSEMBLY FACTOR HCF136, CHLOROPLASTIC"/>
    <property type="match status" value="1"/>
</dbReference>
<dbReference type="PANTHER" id="PTHR47199">
    <property type="entry name" value="PHOTOSYSTEM II STABILITY/ASSEMBLY FACTOR HCF136, CHLOROPLASTIC"/>
    <property type="match status" value="1"/>
</dbReference>
<protein>
    <recommendedName>
        <fullName evidence="4">Photosynthesis system II assembly factor Ycf48/Hcf136-like domain-containing protein</fullName>
    </recommendedName>
</protein>
<dbReference type="GO" id="GO:0015979">
    <property type="term" value="P:photosynthesis"/>
    <property type="evidence" value="ECO:0007669"/>
    <property type="project" value="UniProtKB-KW"/>
</dbReference>
<evidence type="ECO:0000259" key="4">
    <source>
        <dbReference type="Pfam" id="PF14870"/>
    </source>
</evidence>
<keyword evidence="3" id="KW-0732">Signal</keyword>
<evidence type="ECO:0000313" key="6">
    <source>
        <dbReference type="Proteomes" id="UP000425960"/>
    </source>
</evidence>
<sequence length="376" mass="40248">MHTYSGWGSFRRVCLFALVGTLIAFAPARADAKFKDPLDYPAKMCAGVTTRPLLDITHAGTAMVAVGSRGMIIRSEDGGKNWTQSAVPVQSDLLAVNFPTSQDGWAVGHSGVILHSSDGGKNWTKQLDGRIAADVFKKYYAARLLSGNVSDPLMTAAAAEIDLNYKVGPSLPWLSVWFEDAERGFVVGSYGQIAATSDGGKTWEPWLHRVDNNEQWLNLNSIRDVGGNIYIAAERGMVFMLDRENQRFRGTETGYAGSFFGIVGDTGNLLAFGLRGVVYRSANSGATWEALKMPTKATMTAGTHISDSVGFILVNNAGQILQGDMMGRSFRLASPGNPMCYTGAVPADQEGAVVVTGLAGVRIEMLSGTIKSSDGQ</sequence>
<proteinExistence type="predicted"/>
<dbReference type="AlphaFoldDB" id="A0A5K7ZRL5"/>
<name>A0A5K7ZRL5_9BACT</name>
<feature type="domain" description="Photosynthesis system II assembly factor Ycf48/Hcf136-like" evidence="4">
    <location>
        <begin position="64"/>
        <end position="125"/>
    </location>
</feature>
<accession>A0A5K7ZRL5</accession>
<organism evidence="5 6">
    <name type="scientific">Desulfosarcina ovata subsp. sediminis</name>
    <dbReference type="NCBI Taxonomy" id="885957"/>
    <lineage>
        <taxon>Bacteria</taxon>
        <taxon>Pseudomonadati</taxon>
        <taxon>Thermodesulfobacteriota</taxon>
        <taxon>Desulfobacteria</taxon>
        <taxon>Desulfobacterales</taxon>
        <taxon>Desulfosarcinaceae</taxon>
        <taxon>Desulfosarcina</taxon>
    </lineage>
</organism>
<feature type="chain" id="PRO_5024274037" description="Photosynthesis system II assembly factor Ycf48/Hcf136-like domain-containing protein" evidence="3">
    <location>
        <begin position="33"/>
        <end position="376"/>
    </location>
</feature>
<dbReference type="Gene3D" id="2.130.10.10">
    <property type="entry name" value="YVTN repeat-like/Quinoprotein amine dehydrogenase"/>
    <property type="match status" value="2"/>
</dbReference>
<evidence type="ECO:0000313" key="5">
    <source>
        <dbReference type="EMBL" id="BBO82043.1"/>
    </source>
</evidence>
<keyword evidence="1" id="KW-0602">Photosynthesis</keyword>
<dbReference type="GO" id="GO:0009523">
    <property type="term" value="C:photosystem II"/>
    <property type="evidence" value="ECO:0007669"/>
    <property type="project" value="UniProtKB-KW"/>
</dbReference>